<evidence type="ECO:0000259" key="5">
    <source>
        <dbReference type="PROSITE" id="PS50977"/>
    </source>
</evidence>
<reference evidence="6 7" key="1">
    <citation type="submission" date="2024-02" db="EMBL/GenBank/DDBJ databases">
        <title>Roseibium algae sp. nov., isolated from marine alga (Grateloupia sp.), showing potential in myo-inositol conversion.</title>
        <authorList>
            <person name="Wang Y."/>
        </authorList>
    </citation>
    <scope>NUCLEOTIDE SEQUENCE [LARGE SCALE GENOMIC DNA]</scope>
    <source>
        <strain evidence="6 7">H3510</strain>
    </source>
</reference>
<dbReference type="InterPro" id="IPR050109">
    <property type="entry name" value="HTH-type_TetR-like_transc_reg"/>
</dbReference>
<dbReference type="PANTHER" id="PTHR30055:SF148">
    <property type="entry name" value="TETR-FAMILY TRANSCRIPTIONAL REGULATOR"/>
    <property type="match status" value="1"/>
</dbReference>
<dbReference type="InterPro" id="IPR036271">
    <property type="entry name" value="Tet_transcr_reg_TetR-rel_C_sf"/>
</dbReference>
<evidence type="ECO:0000256" key="4">
    <source>
        <dbReference type="PROSITE-ProRule" id="PRU00335"/>
    </source>
</evidence>
<dbReference type="Gene3D" id="1.10.10.60">
    <property type="entry name" value="Homeodomain-like"/>
    <property type="match status" value="1"/>
</dbReference>
<gene>
    <name evidence="6" type="ORF">V6575_20415</name>
</gene>
<dbReference type="InterPro" id="IPR001647">
    <property type="entry name" value="HTH_TetR"/>
</dbReference>
<dbReference type="EMBL" id="JBAKIA010000019">
    <property type="protein sequence ID" value="MEJ8476462.1"/>
    <property type="molecule type" value="Genomic_DNA"/>
</dbReference>
<keyword evidence="7" id="KW-1185">Reference proteome</keyword>
<keyword evidence="3" id="KW-0804">Transcription</keyword>
<evidence type="ECO:0000256" key="1">
    <source>
        <dbReference type="ARBA" id="ARBA00023015"/>
    </source>
</evidence>
<name>A0ABU8TQQ6_9HYPH</name>
<sequence>MSNRKNQSDIGRPQKTQVTEDILTTTLNGLAERGFEATTIAHVAAKAQTSKQAIYRRWPDKTAMVAAAIRSALEQASPSPPQRSNVAHDLKICLTNTVRAYQETPLGDALRALVPMQDHPELKGILNEAEDARRLVLRQIFIATPFEADMETRIDLLLGLIYFKLQIRGQQISEADIETAIHLVLGLTAPRMPPT</sequence>
<evidence type="ECO:0000313" key="7">
    <source>
        <dbReference type="Proteomes" id="UP001385499"/>
    </source>
</evidence>
<evidence type="ECO:0000313" key="6">
    <source>
        <dbReference type="EMBL" id="MEJ8476462.1"/>
    </source>
</evidence>
<keyword evidence="1" id="KW-0805">Transcription regulation</keyword>
<dbReference type="Pfam" id="PF16859">
    <property type="entry name" value="TetR_C_11"/>
    <property type="match status" value="1"/>
</dbReference>
<dbReference type="InterPro" id="IPR009057">
    <property type="entry name" value="Homeodomain-like_sf"/>
</dbReference>
<protein>
    <submittedName>
        <fullName evidence="6">TetR/AcrR family transcriptional regulator</fullName>
    </submittedName>
</protein>
<dbReference type="Proteomes" id="UP001385499">
    <property type="component" value="Unassembled WGS sequence"/>
</dbReference>
<keyword evidence="2 4" id="KW-0238">DNA-binding</keyword>
<feature type="domain" description="HTH tetR-type" evidence="5">
    <location>
        <begin position="16"/>
        <end position="76"/>
    </location>
</feature>
<dbReference type="SUPFAM" id="SSF46689">
    <property type="entry name" value="Homeodomain-like"/>
    <property type="match status" value="1"/>
</dbReference>
<organism evidence="6 7">
    <name type="scientific">Roseibium algae</name>
    <dbReference type="NCBI Taxonomy" id="3123038"/>
    <lineage>
        <taxon>Bacteria</taxon>
        <taxon>Pseudomonadati</taxon>
        <taxon>Pseudomonadota</taxon>
        <taxon>Alphaproteobacteria</taxon>
        <taxon>Hyphomicrobiales</taxon>
        <taxon>Stappiaceae</taxon>
        <taxon>Roseibium</taxon>
    </lineage>
</organism>
<dbReference type="Gene3D" id="1.10.357.10">
    <property type="entry name" value="Tetracycline Repressor, domain 2"/>
    <property type="match status" value="1"/>
</dbReference>
<evidence type="ECO:0000256" key="2">
    <source>
        <dbReference type="ARBA" id="ARBA00023125"/>
    </source>
</evidence>
<evidence type="ECO:0000256" key="3">
    <source>
        <dbReference type="ARBA" id="ARBA00023163"/>
    </source>
</evidence>
<comment type="caution">
    <text evidence="6">The sequence shown here is derived from an EMBL/GenBank/DDBJ whole genome shotgun (WGS) entry which is preliminary data.</text>
</comment>
<dbReference type="SUPFAM" id="SSF48498">
    <property type="entry name" value="Tetracyclin repressor-like, C-terminal domain"/>
    <property type="match status" value="1"/>
</dbReference>
<dbReference type="PROSITE" id="PS50977">
    <property type="entry name" value="HTH_TETR_2"/>
    <property type="match status" value="1"/>
</dbReference>
<accession>A0ABU8TQQ6</accession>
<dbReference type="PANTHER" id="PTHR30055">
    <property type="entry name" value="HTH-TYPE TRANSCRIPTIONAL REGULATOR RUTR"/>
    <property type="match status" value="1"/>
</dbReference>
<proteinExistence type="predicted"/>
<feature type="DNA-binding region" description="H-T-H motif" evidence="4">
    <location>
        <begin position="39"/>
        <end position="58"/>
    </location>
</feature>
<dbReference type="InterPro" id="IPR011075">
    <property type="entry name" value="TetR_C"/>
</dbReference>
<dbReference type="RefSeq" id="WP_340277017.1">
    <property type="nucleotide sequence ID" value="NZ_JBAKIA010000019.1"/>
</dbReference>
<dbReference type="Pfam" id="PF00440">
    <property type="entry name" value="TetR_N"/>
    <property type="match status" value="1"/>
</dbReference>